<name>A0A165EPR2_EXIGL</name>
<keyword evidence="1" id="KW-0472">Membrane</keyword>
<keyword evidence="3" id="KW-1185">Reference proteome</keyword>
<dbReference type="Proteomes" id="UP000077266">
    <property type="component" value="Unassembled WGS sequence"/>
</dbReference>
<reference evidence="2 3" key="1">
    <citation type="journal article" date="2016" name="Mol. Biol. Evol.">
        <title>Comparative Genomics of Early-Diverging Mushroom-Forming Fungi Provides Insights into the Origins of Lignocellulose Decay Capabilities.</title>
        <authorList>
            <person name="Nagy L.G."/>
            <person name="Riley R."/>
            <person name="Tritt A."/>
            <person name="Adam C."/>
            <person name="Daum C."/>
            <person name="Floudas D."/>
            <person name="Sun H."/>
            <person name="Yadav J.S."/>
            <person name="Pangilinan J."/>
            <person name="Larsson K.H."/>
            <person name="Matsuura K."/>
            <person name="Barry K."/>
            <person name="Labutti K."/>
            <person name="Kuo R."/>
            <person name="Ohm R.A."/>
            <person name="Bhattacharya S.S."/>
            <person name="Shirouzu T."/>
            <person name="Yoshinaga Y."/>
            <person name="Martin F.M."/>
            <person name="Grigoriev I.V."/>
            <person name="Hibbett D.S."/>
        </authorList>
    </citation>
    <scope>NUCLEOTIDE SEQUENCE [LARGE SCALE GENOMIC DNA]</scope>
    <source>
        <strain evidence="2 3">HHB12029</strain>
    </source>
</reference>
<gene>
    <name evidence="2" type="ORF">EXIGLDRAFT_723703</name>
</gene>
<keyword evidence="1" id="KW-0812">Transmembrane</keyword>
<evidence type="ECO:0000313" key="2">
    <source>
        <dbReference type="EMBL" id="KZV87427.1"/>
    </source>
</evidence>
<dbReference type="EMBL" id="KV426125">
    <property type="protein sequence ID" value="KZV87427.1"/>
    <property type="molecule type" value="Genomic_DNA"/>
</dbReference>
<organism evidence="2 3">
    <name type="scientific">Exidia glandulosa HHB12029</name>
    <dbReference type="NCBI Taxonomy" id="1314781"/>
    <lineage>
        <taxon>Eukaryota</taxon>
        <taxon>Fungi</taxon>
        <taxon>Dikarya</taxon>
        <taxon>Basidiomycota</taxon>
        <taxon>Agaricomycotina</taxon>
        <taxon>Agaricomycetes</taxon>
        <taxon>Auriculariales</taxon>
        <taxon>Exidiaceae</taxon>
        <taxon>Exidia</taxon>
    </lineage>
</organism>
<evidence type="ECO:0000256" key="1">
    <source>
        <dbReference type="SAM" id="Phobius"/>
    </source>
</evidence>
<dbReference type="InParanoid" id="A0A165EPR2"/>
<protein>
    <submittedName>
        <fullName evidence="2">Uncharacterized protein</fullName>
    </submittedName>
</protein>
<proteinExistence type="predicted"/>
<keyword evidence="1" id="KW-1133">Transmembrane helix</keyword>
<evidence type="ECO:0000313" key="3">
    <source>
        <dbReference type="Proteomes" id="UP000077266"/>
    </source>
</evidence>
<accession>A0A165EPR2</accession>
<feature type="transmembrane region" description="Helical" evidence="1">
    <location>
        <begin position="22"/>
        <end position="40"/>
    </location>
</feature>
<dbReference type="AlphaFoldDB" id="A0A165EPR2"/>
<sequence>MLDVASTKGSRSTVSTSARRCGLSGAASACLCCVIACYNWRTRARRLRLYHARAPCRLAYGDAAAFSRPGYSQTQAVDEHERLSTVPLPGCVVSPVPVPYGP</sequence>